<dbReference type="Proteomes" id="UP000253034">
    <property type="component" value="Unassembled WGS sequence"/>
</dbReference>
<keyword evidence="2" id="KW-0732">Signal</keyword>
<reference evidence="3 4" key="1">
    <citation type="submission" date="2018-07" db="EMBL/GenBank/DDBJ databases">
        <title>Genomic Encyclopedia of Type Strains, Phase IV (KMG-IV): sequencing the most valuable type-strain genomes for metagenomic binning, comparative biology and taxonomic classification.</title>
        <authorList>
            <person name="Goeker M."/>
        </authorList>
    </citation>
    <scope>NUCLEOTIDE SEQUENCE [LARGE SCALE GENOMIC DNA]</scope>
    <source>
        <strain evidence="3 4">DSM 27016</strain>
    </source>
</reference>
<keyword evidence="4" id="KW-1185">Reference proteome</keyword>
<dbReference type="Gene3D" id="1.20.1600.10">
    <property type="entry name" value="Outer membrane efflux proteins (OEP)"/>
    <property type="match status" value="2"/>
</dbReference>
<keyword evidence="1" id="KW-0175">Coiled coil</keyword>
<evidence type="ECO:0000256" key="1">
    <source>
        <dbReference type="SAM" id="Coils"/>
    </source>
</evidence>
<proteinExistence type="predicted"/>
<gene>
    <name evidence="3" type="ORF">DFR58_1491</name>
</gene>
<name>A0A369AEL5_9FIRM</name>
<evidence type="ECO:0000256" key="2">
    <source>
        <dbReference type="SAM" id="SignalP"/>
    </source>
</evidence>
<feature type="signal peptide" evidence="2">
    <location>
        <begin position="1"/>
        <end position="22"/>
    </location>
</feature>
<protein>
    <submittedName>
        <fullName evidence="3">Outer membrane efflux protein</fullName>
    </submittedName>
</protein>
<comment type="caution">
    <text evidence="3">The sequence shown here is derived from an EMBL/GenBank/DDBJ whole genome shotgun (WGS) entry which is preliminary data.</text>
</comment>
<feature type="chain" id="PRO_5016571076" evidence="2">
    <location>
        <begin position="23"/>
        <end position="369"/>
    </location>
</feature>
<dbReference type="EMBL" id="QPJT01000049">
    <property type="protein sequence ID" value="RCX07802.1"/>
    <property type="molecule type" value="Genomic_DNA"/>
</dbReference>
<feature type="coiled-coil region" evidence="1">
    <location>
        <begin position="294"/>
        <end position="321"/>
    </location>
</feature>
<evidence type="ECO:0000313" key="3">
    <source>
        <dbReference type="EMBL" id="RCX07802.1"/>
    </source>
</evidence>
<sequence length="369" mass="42514">MKKIIPLLLALCLLVSSSSVFADDGDVSKLTVNDVVSKALEYDQQDQVKAIEIRFKGGEVEDAVKNAENPYRTEAVEKEYKALSTVKQKIWKTVIPDEERFALEKLRKEFEINKKRVEAEAVYLYYKALLLNERTKLHDEERAFAEEKYKILQDKYKLGQISQVALKDGEIQYLQKESDIAAELSDRNYAYDDLKEIMGVEAGELNLAYAEVKESTLPEYAKEALVDLLKKNDLTYVAALKDLEFKQRRYDLYQSTITTGIDKEKINAEKDLSLAGIELKKVERDEIVASYAEYMSLQNAKADLEKQRKSLELEKLKLSQNEVKYKAGMIPSIDYKEPILAYKQAELKLKQDINEYNYKISSFMVKIKA</sequence>
<organism evidence="3 4">
    <name type="scientific">Anaerobacterium chartisolvens</name>
    <dbReference type="NCBI Taxonomy" id="1297424"/>
    <lineage>
        <taxon>Bacteria</taxon>
        <taxon>Bacillati</taxon>
        <taxon>Bacillota</taxon>
        <taxon>Clostridia</taxon>
        <taxon>Eubacteriales</taxon>
        <taxon>Oscillospiraceae</taxon>
        <taxon>Anaerobacterium</taxon>
    </lineage>
</organism>
<dbReference type="AlphaFoldDB" id="A0A369AEL5"/>
<dbReference type="SUPFAM" id="SSF56954">
    <property type="entry name" value="Outer membrane efflux proteins (OEP)"/>
    <property type="match status" value="1"/>
</dbReference>
<evidence type="ECO:0000313" key="4">
    <source>
        <dbReference type="Proteomes" id="UP000253034"/>
    </source>
</evidence>
<dbReference type="GO" id="GO:0015562">
    <property type="term" value="F:efflux transmembrane transporter activity"/>
    <property type="evidence" value="ECO:0007669"/>
    <property type="project" value="InterPro"/>
</dbReference>
<dbReference type="RefSeq" id="WP_114300373.1">
    <property type="nucleotide sequence ID" value="NZ_QPJT01000049.1"/>
</dbReference>
<accession>A0A369AEL5</accession>